<keyword evidence="3" id="KW-1185">Reference proteome</keyword>
<name>A0A1R0GLE1_9FUNG</name>
<proteinExistence type="predicted"/>
<sequence length="1059" mass="121548">MFRYIFPITNQLRSTNYTEKAEAIYTGRIYGDFDPEFDFLGKLLNYFERSLDNFKKINIDPIKLKRRDKDLKPSLLKKVQDLIDISGKVSSISKFSFLSNVRKNSDTSSMYSSSQNSVLSDDNSNSKREILDYLEILNYDEPGLAFSKDCNPILFRFGEGLLYLGDGINTPFRPLDYSLWSFLEFLSVYISDSALSGVFDNLKNEIFLHLERVEGFLQIYEFLENLQTLELDLISYQRSKNEFDYKNFFASMQESRDSNTQGVLSPNSLFFNMFGLIDQGNALEPSTFVDNEMMDKLQKNKETKSRRLFSSGKKSLKKLSFAFRERMNSALYSLGKTLDTSNSSNYKNDSNEDQFDHSKLSMKSVEENHIIINVAEESRQHVNNSVVDVDTRKKSKISSKISGNIKDVPIDSGSANMLLKLPKEDKDLTLTENKPLSIKISDFDKKTSSIISEVPEIFIMPTEIHDSVIEMEIDGEKFTNPEFSEKDLSNIEINPDSFSMSCEQTPISLEVLDKNRRLSNSSIYVEKIKDKFKGVKKLSKMFTGMFESSEDKENNSSIDDYSICSSESNISQVYSSFDFTINPSKTPDSSEIFSLKRSKSLVDFIRLDEDFETLTIHRASSIDTNTFGCSAGHGNLHFQHKKCTKIKARNLSMELNGAHVNDYYVGKFESREKCKSCLIKNLGEPLSSYNHYITDKVFDIILKNSQKESLTVNCNMGTQFLSEFNCSDFPNSNTSKRNCFSEVPSLVFQLRENSLSSKSCVNNFYEENRMNHKNSKLKRCVSYLEISPYSGLRKTNEVESKCTNGSLKKSGLDEPLKIGTEFPTIYPIPTSRKTAQKKRNSHSFFDSKDLKETSSAESLHNTYIFKGYDDLKDQTNERTLSKYNIKPLVYVQMGKKTFIEMVRSMRIVKNVMYSSNINLNNAKSEASKRVNNLDEYKFGISRPSSFRKSVDEKSLLSVDENEEPKKKTESYGNYLSPWDQRSELSFKSDLSCTPTFTLFNRKMNEEPNFYFKKQSPSTVIDIQTANQATAFDSRKAYKKSYFVFKAVLERALFNQDLIK</sequence>
<dbReference type="Proteomes" id="UP000187455">
    <property type="component" value="Unassembled WGS sequence"/>
</dbReference>
<accession>A0A1R0GLE1</accession>
<evidence type="ECO:0000313" key="2">
    <source>
        <dbReference type="EMBL" id="OLY77704.1"/>
    </source>
</evidence>
<reference evidence="2 3" key="1">
    <citation type="journal article" date="2016" name="Mol. Biol. Evol.">
        <title>Genome-Wide Survey of Gut Fungi (Harpellales) Reveals the First Horizontally Transferred Ubiquitin Gene from a Mosquito Host.</title>
        <authorList>
            <person name="Wang Y."/>
            <person name="White M.M."/>
            <person name="Kvist S."/>
            <person name="Moncalvo J.M."/>
        </authorList>
    </citation>
    <scope>NUCLEOTIDE SEQUENCE [LARGE SCALE GENOMIC DNA]</scope>
    <source>
        <strain evidence="2 3">ALG-7-W6</strain>
    </source>
</reference>
<dbReference type="OrthoDB" id="5600412at2759"/>
<evidence type="ECO:0000256" key="1">
    <source>
        <dbReference type="SAM" id="MobiDB-lite"/>
    </source>
</evidence>
<protein>
    <submittedName>
        <fullName evidence="2">Uncharacterized protein</fullName>
    </submittedName>
</protein>
<organism evidence="2 3">
    <name type="scientific">Smittium mucronatum</name>
    <dbReference type="NCBI Taxonomy" id="133383"/>
    <lineage>
        <taxon>Eukaryota</taxon>
        <taxon>Fungi</taxon>
        <taxon>Fungi incertae sedis</taxon>
        <taxon>Zoopagomycota</taxon>
        <taxon>Kickxellomycotina</taxon>
        <taxon>Harpellomycetes</taxon>
        <taxon>Harpellales</taxon>
        <taxon>Legeriomycetaceae</taxon>
        <taxon>Smittium</taxon>
    </lineage>
</organism>
<feature type="region of interest" description="Disordered" evidence="1">
    <location>
        <begin position="104"/>
        <end position="123"/>
    </location>
</feature>
<gene>
    <name evidence="2" type="ORF">AYI68_g8265</name>
</gene>
<dbReference type="AlphaFoldDB" id="A0A1R0GLE1"/>
<evidence type="ECO:0000313" key="3">
    <source>
        <dbReference type="Proteomes" id="UP000187455"/>
    </source>
</evidence>
<dbReference type="EMBL" id="LSSL01007722">
    <property type="protein sequence ID" value="OLY77704.1"/>
    <property type="molecule type" value="Genomic_DNA"/>
</dbReference>
<comment type="caution">
    <text evidence="2">The sequence shown here is derived from an EMBL/GenBank/DDBJ whole genome shotgun (WGS) entry which is preliminary data.</text>
</comment>